<evidence type="ECO:0000256" key="2">
    <source>
        <dbReference type="SAM" id="SignalP"/>
    </source>
</evidence>
<evidence type="ECO:0000256" key="1">
    <source>
        <dbReference type="PROSITE-ProRule" id="PRU00339"/>
    </source>
</evidence>
<sequence length="245" mass="28741">MKIKNNILKIVLVNLLALGFIACDDNKSSTNIKSEKKVKLPKPEWDTRLANVEQNTGKWYQLADNDEIAARNIAIIYRDELKNYKKAIKWYLYANSININADNLFGLALTYDDLKDYDNAIKYYKESFNLKYKEETINNLSLLYKKNLKDYKNAAIWYKKGIKRESIYSIKGMANLYHNNLKDDVKASAYLLNLIAYKEFEKEKTLKYLKEKWKLSNETIKKGYELQLTMPGLPKRYKGKLGLDE</sequence>
<evidence type="ECO:0000313" key="6">
    <source>
        <dbReference type="Proteomes" id="UP000264693"/>
    </source>
</evidence>
<dbReference type="PROSITE" id="PS50005">
    <property type="entry name" value="TPR"/>
    <property type="match status" value="1"/>
</dbReference>
<feature type="signal peptide" evidence="2">
    <location>
        <begin position="1"/>
        <end position="22"/>
    </location>
</feature>
<dbReference type="AlphaFoldDB" id="A0A347TIW9"/>
<dbReference type="Proteomes" id="UP000264693">
    <property type="component" value="Chromosome"/>
</dbReference>
<evidence type="ECO:0000313" key="5">
    <source>
        <dbReference type="Proteomes" id="UP000224740"/>
    </source>
</evidence>
<feature type="chain" id="PRO_5017746398" evidence="2">
    <location>
        <begin position="23"/>
        <end position="245"/>
    </location>
</feature>
<dbReference type="Proteomes" id="UP000224740">
    <property type="component" value="Unassembled WGS sequence"/>
</dbReference>
<evidence type="ECO:0000313" key="4">
    <source>
        <dbReference type="EMBL" id="PHO16390.1"/>
    </source>
</evidence>
<accession>A0A347TIW9</accession>
<dbReference type="Pfam" id="PF13181">
    <property type="entry name" value="TPR_8"/>
    <property type="match status" value="2"/>
</dbReference>
<feature type="repeat" description="TPR" evidence="1">
    <location>
        <begin position="101"/>
        <end position="134"/>
    </location>
</feature>
<keyword evidence="1" id="KW-0802">TPR repeat</keyword>
<evidence type="ECO:0000313" key="3">
    <source>
        <dbReference type="EMBL" id="AXX86547.1"/>
    </source>
</evidence>
<reference evidence="3 6" key="3">
    <citation type="submission" date="2018-08" db="EMBL/GenBank/DDBJ databases">
        <title>Complete genome of the Arcobacter marinus type strain JCM 15502.</title>
        <authorList>
            <person name="Miller W.G."/>
            <person name="Yee E."/>
            <person name="Huynh S."/>
            <person name="Parker C.T."/>
        </authorList>
    </citation>
    <scope>NUCLEOTIDE SEQUENCE [LARGE SCALE GENOMIC DNA]</scope>
    <source>
        <strain evidence="3 6">JCM 15502</strain>
    </source>
</reference>
<dbReference type="EMBL" id="CP032101">
    <property type="protein sequence ID" value="AXX86547.1"/>
    <property type="molecule type" value="Genomic_DNA"/>
</dbReference>
<dbReference type="InterPro" id="IPR011990">
    <property type="entry name" value="TPR-like_helical_dom_sf"/>
</dbReference>
<proteinExistence type="predicted"/>
<dbReference type="RefSeq" id="WP_099310057.1">
    <property type="nucleotide sequence ID" value="NZ_CP032101.1"/>
</dbReference>
<dbReference type="SUPFAM" id="SSF81901">
    <property type="entry name" value="HCP-like"/>
    <property type="match status" value="1"/>
</dbReference>
<dbReference type="PROSITE" id="PS51257">
    <property type="entry name" value="PROKAR_LIPOPROTEIN"/>
    <property type="match status" value="1"/>
</dbReference>
<protein>
    <submittedName>
        <fullName evidence="3">Tetratricopeptide repeat protein</fullName>
    </submittedName>
</protein>
<keyword evidence="5" id="KW-1185">Reference proteome</keyword>
<gene>
    <name evidence="3" type="ORF">AMRN_0794</name>
    <name evidence="4" type="ORF">CPH92_01595</name>
</gene>
<organism evidence="3 6">
    <name type="scientific">Malaciobacter marinus</name>
    <dbReference type="NCBI Taxonomy" id="505249"/>
    <lineage>
        <taxon>Bacteria</taxon>
        <taxon>Pseudomonadati</taxon>
        <taxon>Campylobacterota</taxon>
        <taxon>Epsilonproteobacteria</taxon>
        <taxon>Campylobacterales</taxon>
        <taxon>Arcobacteraceae</taxon>
        <taxon>Malaciobacter</taxon>
    </lineage>
</organism>
<keyword evidence="2" id="KW-0732">Signal</keyword>
<dbReference type="Gene3D" id="1.25.40.10">
    <property type="entry name" value="Tetratricopeptide repeat domain"/>
    <property type="match status" value="1"/>
</dbReference>
<dbReference type="InterPro" id="IPR019734">
    <property type="entry name" value="TPR_rpt"/>
</dbReference>
<dbReference type="EMBL" id="NXAO01000007">
    <property type="protein sequence ID" value="PHO16390.1"/>
    <property type="molecule type" value="Genomic_DNA"/>
</dbReference>
<dbReference type="KEGG" id="amar:AMRN_0794"/>
<reference evidence="5" key="1">
    <citation type="submission" date="2017-09" db="EMBL/GenBank/DDBJ databases">
        <title>Arcobacter canalis sp. nov., a new species isolated from a water canal contaminated with urban sewage.</title>
        <authorList>
            <person name="Perez-Cataluna A."/>
            <person name="Salas-Masso N."/>
            <person name="Figueras M.J."/>
        </authorList>
    </citation>
    <scope>NUCLEOTIDE SEQUENCE [LARGE SCALE GENOMIC DNA]</scope>
    <source>
        <strain evidence="5">CECT 7727</strain>
    </source>
</reference>
<name>A0A347TIW9_9BACT</name>
<reference evidence="4" key="2">
    <citation type="submission" date="2017-09" db="EMBL/GenBank/DDBJ databases">
        <authorList>
            <person name="Perez-Cataluna A."/>
            <person name="Figueras M.J."/>
            <person name="Salas-Masso N."/>
        </authorList>
    </citation>
    <scope>NUCLEOTIDE SEQUENCE</scope>
    <source>
        <strain evidence="4">CECT 7727</strain>
    </source>
</reference>